<proteinExistence type="predicted"/>
<feature type="compositionally biased region" description="Basic and acidic residues" evidence="1">
    <location>
        <begin position="10"/>
        <end position="23"/>
    </location>
</feature>
<dbReference type="AlphaFoldDB" id="A0AAD8KYI8"/>
<dbReference type="EMBL" id="JAUHHV010000003">
    <property type="protein sequence ID" value="KAK1429803.1"/>
    <property type="molecule type" value="Genomic_DNA"/>
</dbReference>
<evidence type="ECO:0000313" key="3">
    <source>
        <dbReference type="Proteomes" id="UP001229421"/>
    </source>
</evidence>
<keyword evidence="3" id="KW-1185">Reference proteome</keyword>
<organism evidence="2 3">
    <name type="scientific">Tagetes erecta</name>
    <name type="common">African marigold</name>
    <dbReference type="NCBI Taxonomy" id="13708"/>
    <lineage>
        <taxon>Eukaryota</taxon>
        <taxon>Viridiplantae</taxon>
        <taxon>Streptophyta</taxon>
        <taxon>Embryophyta</taxon>
        <taxon>Tracheophyta</taxon>
        <taxon>Spermatophyta</taxon>
        <taxon>Magnoliopsida</taxon>
        <taxon>eudicotyledons</taxon>
        <taxon>Gunneridae</taxon>
        <taxon>Pentapetalae</taxon>
        <taxon>asterids</taxon>
        <taxon>campanulids</taxon>
        <taxon>Asterales</taxon>
        <taxon>Asteraceae</taxon>
        <taxon>Asteroideae</taxon>
        <taxon>Heliantheae alliance</taxon>
        <taxon>Tageteae</taxon>
        <taxon>Tagetes</taxon>
    </lineage>
</organism>
<name>A0AAD8KYI8_TARER</name>
<sequence>MEANQVIDSAKTDKVDSKRKGAEFYKSPTKKTKGTSDSLTLQGTSNIGGWDDDFVEVEHVKGTVDVVVGRKKSIPRKSTHAQNMKGLFAKCPMSIVVFKARSITYIP</sequence>
<dbReference type="Proteomes" id="UP001229421">
    <property type="component" value="Unassembled WGS sequence"/>
</dbReference>
<reference evidence="2" key="1">
    <citation type="journal article" date="2023" name="bioRxiv">
        <title>Improved chromosome-level genome assembly for marigold (Tagetes erecta).</title>
        <authorList>
            <person name="Jiang F."/>
            <person name="Yuan L."/>
            <person name="Wang S."/>
            <person name="Wang H."/>
            <person name="Xu D."/>
            <person name="Wang A."/>
            <person name="Fan W."/>
        </authorList>
    </citation>
    <scope>NUCLEOTIDE SEQUENCE</scope>
    <source>
        <strain evidence="2">WSJ</strain>
        <tissue evidence="2">Leaf</tissue>
    </source>
</reference>
<protein>
    <submittedName>
        <fullName evidence="2">Uncharacterized protein</fullName>
    </submittedName>
</protein>
<feature type="region of interest" description="Disordered" evidence="1">
    <location>
        <begin position="1"/>
        <end position="38"/>
    </location>
</feature>
<gene>
    <name evidence="2" type="ORF">QVD17_12042</name>
</gene>
<evidence type="ECO:0000256" key="1">
    <source>
        <dbReference type="SAM" id="MobiDB-lite"/>
    </source>
</evidence>
<evidence type="ECO:0000313" key="2">
    <source>
        <dbReference type="EMBL" id="KAK1429803.1"/>
    </source>
</evidence>
<comment type="caution">
    <text evidence="2">The sequence shown here is derived from an EMBL/GenBank/DDBJ whole genome shotgun (WGS) entry which is preliminary data.</text>
</comment>
<accession>A0AAD8KYI8</accession>